<organism evidence="9">
    <name type="scientific">Candidatus Moduliflexus flocculans</name>
    <dbReference type="NCBI Taxonomy" id="1499966"/>
    <lineage>
        <taxon>Bacteria</taxon>
        <taxon>Candidatus Moduliflexota</taxon>
        <taxon>Candidatus Moduliflexia</taxon>
        <taxon>Candidatus Moduliflexales</taxon>
        <taxon>Candidatus Moduliflexaceae</taxon>
    </lineage>
</organism>
<keyword evidence="4" id="KW-1003">Cell membrane</keyword>
<feature type="transmembrane region" description="Helical" evidence="8">
    <location>
        <begin position="124"/>
        <end position="145"/>
    </location>
</feature>
<feature type="transmembrane region" description="Helical" evidence="8">
    <location>
        <begin position="166"/>
        <end position="183"/>
    </location>
</feature>
<evidence type="ECO:0000313" key="9">
    <source>
        <dbReference type="EMBL" id="GAK49442.1"/>
    </source>
</evidence>
<evidence type="ECO:0000256" key="5">
    <source>
        <dbReference type="ARBA" id="ARBA00022692"/>
    </source>
</evidence>
<evidence type="ECO:0008006" key="11">
    <source>
        <dbReference type="Google" id="ProtNLM"/>
    </source>
</evidence>
<keyword evidence="5 8" id="KW-0812">Transmembrane</keyword>
<evidence type="ECO:0000313" key="10">
    <source>
        <dbReference type="Proteomes" id="UP000030700"/>
    </source>
</evidence>
<dbReference type="PANTHER" id="PTHR36838">
    <property type="entry name" value="AUXIN EFFLUX CARRIER FAMILY PROTEIN"/>
    <property type="match status" value="1"/>
</dbReference>
<evidence type="ECO:0000256" key="2">
    <source>
        <dbReference type="ARBA" id="ARBA00010145"/>
    </source>
</evidence>
<dbReference type="AlphaFoldDB" id="A0A0S6VQR7"/>
<sequence length="305" mass="33422">MTIFDAFYLILPLFLIIFLGWLLFRIKVANEQWIKVLNEFAFYVGLPLLSFMNLYTLDLQAFGNAVLVSNSIFMIAAIALTVALTFLLRLSRASGSVVILCTLFGNIAYMGYPVNEMVFGKDGLSVAVIVCSISTFFFFTFAIAAAQYRAGGNPNLRDVLRHIAKIPLLWAVVIGAIMGYFRIPLPDFVIKPLNMLASASSVVVLLALGAFMATLSLRRQLGQIVLIAVLKLAMLPLMFWIISLAFDMDKLQFSVSMLQASMPVGVSAFTIADNMGLDREVAASSVFATTLLSVLTLPLFVALLT</sequence>
<reference evidence="9" key="1">
    <citation type="journal article" date="2015" name="PeerJ">
        <title>First genomic representation of candidate bacterial phylum KSB3 points to enhanced environmental sensing as a trigger of wastewater bulking.</title>
        <authorList>
            <person name="Sekiguchi Y."/>
            <person name="Ohashi A."/>
            <person name="Parks D.H."/>
            <person name="Yamauchi T."/>
            <person name="Tyson G.W."/>
            <person name="Hugenholtz P."/>
        </authorList>
    </citation>
    <scope>NUCLEOTIDE SEQUENCE [LARGE SCALE GENOMIC DNA]</scope>
</reference>
<feature type="transmembrane region" description="Helical" evidence="8">
    <location>
        <begin position="195"/>
        <end position="217"/>
    </location>
</feature>
<feature type="transmembrane region" description="Helical" evidence="8">
    <location>
        <begin position="224"/>
        <end position="246"/>
    </location>
</feature>
<proteinExistence type="inferred from homology"/>
<dbReference type="Gene3D" id="1.20.1530.20">
    <property type="match status" value="1"/>
</dbReference>
<evidence type="ECO:0000256" key="3">
    <source>
        <dbReference type="ARBA" id="ARBA00022448"/>
    </source>
</evidence>
<name>A0A0S6VQR7_9BACT</name>
<dbReference type="HOGENOM" id="CLU_056175_1_1_0"/>
<comment type="subcellular location">
    <subcellularLocation>
        <location evidence="1">Cell membrane</location>
        <topology evidence="1">Multi-pass membrane protein</topology>
    </subcellularLocation>
</comment>
<dbReference type="GO" id="GO:0005886">
    <property type="term" value="C:plasma membrane"/>
    <property type="evidence" value="ECO:0007669"/>
    <property type="project" value="UniProtKB-SubCell"/>
</dbReference>
<feature type="transmembrane region" description="Helical" evidence="8">
    <location>
        <begin position="67"/>
        <end position="88"/>
    </location>
</feature>
<dbReference type="EMBL" id="DF820455">
    <property type="protein sequence ID" value="GAK49442.1"/>
    <property type="molecule type" value="Genomic_DNA"/>
</dbReference>
<keyword evidence="7 8" id="KW-0472">Membrane</keyword>
<evidence type="ECO:0000256" key="6">
    <source>
        <dbReference type="ARBA" id="ARBA00022989"/>
    </source>
</evidence>
<keyword evidence="10" id="KW-1185">Reference proteome</keyword>
<protein>
    <recommendedName>
        <fullName evidence="11">Auxin Efflux Carrier</fullName>
    </recommendedName>
</protein>
<dbReference type="InterPro" id="IPR004776">
    <property type="entry name" value="Mem_transp_PIN-like"/>
</dbReference>
<dbReference type="GO" id="GO:0055085">
    <property type="term" value="P:transmembrane transport"/>
    <property type="evidence" value="ECO:0007669"/>
    <property type="project" value="InterPro"/>
</dbReference>
<feature type="transmembrane region" description="Helical" evidence="8">
    <location>
        <begin position="36"/>
        <end position="55"/>
    </location>
</feature>
<dbReference type="Proteomes" id="UP000030700">
    <property type="component" value="Unassembled WGS sequence"/>
</dbReference>
<gene>
    <name evidence="9" type="ORF">U14_00664</name>
</gene>
<evidence type="ECO:0000256" key="1">
    <source>
        <dbReference type="ARBA" id="ARBA00004651"/>
    </source>
</evidence>
<keyword evidence="6 8" id="KW-1133">Transmembrane helix</keyword>
<evidence type="ECO:0000256" key="7">
    <source>
        <dbReference type="ARBA" id="ARBA00023136"/>
    </source>
</evidence>
<feature type="transmembrane region" description="Helical" evidence="8">
    <location>
        <begin position="284"/>
        <end position="304"/>
    </location>
</feature>
<evidence type="ECO:0000256" key="4">
    <source>
        <dbReference type="ARBA" id="ARBA00022475"/>
    </source>
</evidence>
<comment type="similarity">
    <text evidence="2">Belongs to the auxin efflux carrier (TC 2.A.69) family.</text>
</comment>
<evidence type="ECO:0000256" key="8">
    <source>
        <dbReference type="SAM" id="Phobius"/>
    </source>
</evidence>
<dbReference type="STRING" id="1499966.U14_00664"/>
<accession>A0A0S6VQR7</accession>
<feature type="transmembrane region" description="Helical" evidence="8">
    <location>
        <begin position="95"/>
        <end position="112"/>
    </location>
</feature>
<keyword evidence="3" id="KW-0813">Transport</keyword>
<dbReference type="PANTHER" id="PTHR36838:SF3">
    <property type="entry name" value="TRANSPORTER AUXIN EFFLUX CARRIER EC FAMILY"/>
    <property type="match status" value="1"/>
</dbReference>
<feature type="transmembrane region" description="Helical" evidence="8">
    <location>
        <begin position="6"/>
        <end position="24"/>
    </location>
</feature>
<dbReference type="InterPro" id="IPR038770">
    <property type="entry name" value="Na+/solute_symporter_sf"/>
</dbReference>
<dbReference type="Pfam" id="PF03547">
    <property type="entry name" value="Mem_trans"/>
    <property type="match status" value="1"/>
</dbReference>